<organism evidence="1 2">
    <name type="scientific">Actinoallomurus iriomotensis</name>
    <dbReference type="NCBI Taxonomy" id="478107"/>
    <lineage>
        <taxon>Bacteria</taxon>
        <taxon>Bacillati</taxon>
        <taxon>Actinomycetota</taxon>
        <taxon>Actinomycetes</taxon>
        <taxon>Streptosporangiales</taxon>
        <taxon>Thermomonosporaceae</taxon>
        <taxon>Actinoallomurus</taxon>
    </lineage>
</organism>
<name>A0A9W6VQ10_9ACTN</name>
<dbReference type="InterPro" id="IPR050267">
    <property type="entry name" value="Anti-sigma-factor_SerPK"/>
</dbReference>
<dbReference type="PANTHER" id="PTHR35526:SF3">
    <property type="entry name" value="ANTI-SIGMA-F FACTOR RSBW"/>
    <property type="match status" value="1"/>
</dbReference>
<reference evidence="1" key="1">
    <citation type="submission" date="2023-03" db="EMBL/GenBank/DDBJ databases">
        <title>Actinoallomurus iriomotensis NBRC 103681.</title>
        <authorList>
            <person name="Ichikawa N."/>
            <person name="Sato H."/>
            <person name="Tonouchi N."/>
        </authorList>
    </citation>
    <scope>NUCLEOTIDE SEQUENCE</scope>
    <source>
        <strain evidence="1">NBRC 103681</strain>
    </source>
</reference>
<dbReference type="RefSeq" id="WP_285633674.1">
    <property type="nucleotide sequence ID" value="NZ_BSTJ01000015.1"/>
</dbReference>
<evidence type="ECO:0000313" key="2">
    <source>
        <dbReference type="Proteomes" id="UP001165135"/>
    </source>
</evidence>
<evidence type="ECO:0000313" key="1">
    <source>
        <dbReference type="EMBL" id="GLY80558.1"/>
    </source>
</evidence>
<dbReference type="CDD" id="cd16936">
    <property type="entry name" value="HATPase_RsbW-like"/>
    <property type="match status" value="1"/>
</dbReference>
<gene>
    <name evidence="1" type="ORF">Airi01_088250</name>
</gene>
<dbReference type="Proteomes" id="UP001165135">
    <property type="component" value="Unassembled WGS sequence"/>
</dbReference>
<accession>A0A9W6VQ10</accession>
<protein>
    <recommendedName>
        <fullName evidence="3">ATP-binding protein</fullName>
    </recommendedName>
</protein>
<evidence type="ECO:0008006" key="3">
    <source>
        <dbReference type="Google" id="ProtNLM"/>
    </source>
</evidence>
<dbReference type="EMBL" id="BSTJ01000015">
    <property type="protein sequence ID" value="GLY80558.1"/>
    <property type="molecule type" value="Genomic_DNA"/>
</dbReference>
<sequence>MCASRDPRIALGENTTSPAIAEDAAYQLPLAPHPVAAEQARVLVRLACTSWKLGDVVDSVLLVTVELVTNAMKIGEVFRAAVSRQAGVVLIEVWDSSEATPDRQEESVHRVDGRGLLLVEACSKDWGWRLEDHGGKTVWAAIDVPEVPDTSSAMPHSLARI</sequence>
<dbReference type="PANTHER" id="PTHR35526">
    <property type="entry name" value="ANTI-SIGMA-F FACTOR RSBW-RELATED"/>
    <property type="match status" value="1"/>
</dbReference>
<dbReference type="InterPro" id="IPR036890">
    <property type="entry name" value="HATPase_C_sf"/>
</dbReference>
<dbReference type="Gene3D" id="3.30.565.10">
    <property type="entry name" value="Histidine kinase-like ATPase, C-terminal domain"/>
    <property type="match status" value="1"/>
</dbReference>
<dbReference type="AlphaFoldDB" id="A0A9W6VQ10"/>
<comment type="caution">
    <text evidence="1">The sequence shown here is derived from an EMBL/GenBank/DDBJ whole genome shotgun (WGS) entry which is preliminary data.</text>
</comment>
<dbReference type="SUPFAM" id="SSF55874">
    <property type="entry name" value="ATPase domain of HSP90 chaperone/DNA topoisomerase II/histidine kinase"/>
    <property type="match status" value="1"/>
</dbReference>
<proteinExistence type="predicted"/>